<protein>
    <submittedName>
        <fullName evidence="3">Uncharacterized protein</fullName>
    </submittedName>
</protein>
<feature type="region of interest" description="Disordered" evidence="1">
    <location>
        <begin position="176"/>
        <end position="202"/>
    </location>
</feature>
<evidence type="ECO:0000313" key="4">
    <source>
        <dbReference type="Proteomes" id="UP000035721"/>
    </source>
</evidence>
<dbReference type="PROSITE" id="PS51318">
    <property type="entry name" value="TAT"/>
    <property type="match status" value="1"/>
</dbReference>
<dbReference type="STRING" id="1194083.BN12_770007"/>
<evidence type="ECO:0000313" key="3">
    <source>
        <dbReference type="EMBL" id="CCH80143.1"/>
    </source>
</evidence>
<dbReference type="Proteomes" id="UP000035721">
    <property type="component" value="Unassembled WGS sequence"/>
</dbReference>
<dbReference type="RefSeq" id="WP_048552144.1">
    <property type="nucleotide sequence ID" value="NZ_HF570958.1"/>
</dbReference>
<keyword evidence="4" id="KW-1185">Reference proteome</keyword>
<dbReference type="EMBL" id="CAJB01000411">
    <property type="protein sequence ID" value="CCH80143.1"/>
    <property type="molecule type" value="Genomic_DNA"/>
</dbReference>
<proteinExistence type="predicted"/>
<sequence>MTNDLSTYRPTQQSLESLWGSEHRDRMLAELLADAGAHGSGPAGRGRAGLSRRRVLTIGAVAAVGAAVAVIGPSVVSRRVTPTAAALDRLADLNAARPTAAVGPGQFFHQIVREEGTSDDEGPHIRQVGVRETWTAFDGTIWDSSVSWDVPRNDLDYSGPYGTIDSRGRRHSTLKFAPPSGHGQDVSAPVPRQARGYPTTPGSLRNVLLGGRRPSRGHDHDVMLDRELFLSVLALNALGYCPPQVTAAGLRALEDLPEVTVTRTDTPSGVHALKVSFADASIGAVGTLTAYFSPDSGEVVEWSTGDASRYRLITNGVVDAVPETVRRRAIAMH</sequence>
<dbReference type="OrthoDB" id="3387554at2"/>
<reference evidence="3 4" key="1">
    <citation type="journal article" date="2013" name="ISME J.">
        <title>A metabolic model for members of the genus Tetrasphaera involved in enhanced biological phosphorus removal.</title>
        <authorList>
            <person name="Kristiansen R."/>
            <person name="Nguyen H.T.T."/>
            <person name="Saunders A.M."/>
            <person name="Nielsen J.L."/>
            <person name="Wimmer R."/>
            <person name="Le V.Q."/>
            <person name="McIlroy S.J."/>
            <person name="Petrovski S."/>
            <person name="Seviour R.J."/>
            <person name="Calteau A."/>
            <person name="Nielsen K.L."/>
            <person name="Nielsen P.H."/>
        </authorList>
    </citation>
    <scope>NUCLEOTIDE SEQUENCE [LARGE SCALE GENOMIC DNA]</scope>
    <source>
        <strain evidence="3 4">T1-X7</strain>
    </source>
</reference>
<gene>
    <name evidence="3" type="ORF">BN12_770007</name>
</gene>
<keyword evidence="2" id="KW-1133">Transmembrane helix</keyword>
<evidence type="ECO:0000256" key="1">
    <source>
        <dbReference type="SAM" id="MobiDB-lite"/>
    </source>
</evidence>
<keyword evidence="2" id="KW-0812">Transmembrane</keyword>
<comment type="caution">
    <text evidence="3">The sequence shown here is derived from an EMBL/GenBank/DDBJ whole genome shotgun (WGS) entry which is preliminary data.</text>
</comment>
<dbReference type="InterPro" id="IPR006311">
    <property type="entry name" value="TAT_signal"/>
</dbReference>
<accession>A0A077M1E5</accession>
<organism evidence="3 4">
    <name type="scientific">Nostocoides japonicum T1-X7</name>
    <dbReference type="NCBI Taxonomy" id="1194083"/>
    <lineage>
        <taxon>Bacteria</taxon>
        <taxon>Bacillati</taxon>
        <taxon>Actinomycetota</taxon>
        <taxon>Actinomycetes</taxon>
        <taxon>Micrococcales</taxon>
        <taxon>Intrasporangiaceae</taxon>
        <taxon>Nostocoides</taxon>
    </lineage>
</organism>
<feature type="transmembrane region" description="Helical" evidence="2">
    <location>
        <begin position="55"/>
        <end position="76"/>
    </location>
</feature>
<evidence type="ECO:0000256" key="2">
    <source>
        <dbReference type="SAM" id="Phobius"/>
    </source>
</evidence>
<keyword evidence="2" id="KW-0472">Membrane</keyword>
<dbReference type="AlphaFoldDB" id="A0A077M1E5"/>
<name>A0A077M1E5_9MICO</name>